<keyword evidence="5" id="KW-0547">Nucleotide-binding</keyword>
<dbReference type="SMART" id="SM00490">
    <property type="entry name" value="HELICc"/>
    <property type="match status" value="1"/>
</dbReference>
<comment type="similarity">
    <text evidence="10">Belongs to the DEAD box helicase family.</text>
</comment>
<dbReference type="PROSITE" id="PS51194">
    <property type="entry name" value="HELICASE_CTER"/>
    <property type="match status" value="1"/>
</dbReference>
<feature type="coiled-coil region" evidence="11">
    <location>
        <begin position="607"/>
        <end position="672"/>
    </location>
</feature>
<dbReference type="Pfam" id="PF18019">
    <property type="entry name" value="Cas3_HD"/>
    <property type="match status" value="1"/>
</dbReference>
<evidence type="ECO:0000259" key="12">
    <source>
        <dbReference type="PROSITE" id="PS51194"/>
    </source>
</evidence>
<evidence type="ECO:0000256" key="5">
    <source>
        <dbReference type="ARBA" id="ARBA00022741"/>
    </source>
</evidence>
<keyword evidence="6" id="KW-0378">Hydrolase</keyword>
<dbReference type="GO" id="GO:0003676">
    <property type="term" value="F:nucleic acid binding"/>
    <property type="evidence" value="ECO:0007669"/>
    <property type="project" value="InterPro"/>
</dbReference>
<evidence type="ECO:0000313" key="15">
    <source>
        <dbReference type="Proteomes" id="UP000315753"/>
    </source>
</evidence>
<evidence type="ECO:0000256" key="7">
    <source>
        <dbReference type="ARBA" id="ARBA00022806"/>
    </source>
</evidence>
<keyword evidence="8" id="KW-0067">ATP-binding</keyword>
<evidence type="ECO:0000256" key="1">
    <source>
        <dbReference type="ARBA" id="ARBA00006847"/>
    </source>
</evidence>
<dbReference type="InterPro" id="IPR054712">
    <property type="entry name" value="Cas3-like_dom"/>
</dbReference>
<comment type="similarity">
    <text evidence="2">In the central section; belongs to the CRISPR-associated helicase Cas3 family.</text>
</comment>
<keyword evidence="4" id="KW-0479">Metal-binding</keyword>
<organism evidence="14 15">
    <name type="scientific">Ureibacillus terrenus</name>
    <dbReference type="NCBI Taxonomy" id="118246"/>
    <lineage>
        <taxon>Bacteria</taxon>
        <taxon>Bacillati</taxon>
        <taxon>Bacillota</taxon>
        <taxon>Bacilli</taxon>
        <taxon>Bacillales</taxon>
        <taxon>Caryophanaceae</taxon>
        <taxon>Ureibacillus</taxon>
    </lineage>
</organism>
<gene>
    <name evidence="14" type="primary">cas3</name>
    <name evidence="14" type="ORF">FKZ59_03120</name>
</gene>
<dbReference type="InterPro" id="IPR006483">
    <property type="entry name" value="CRISPR-assoc_Cas3_HD"/>
</dbReference>
<evidence type="ECO:0000313" key="14">
    <source>
        <dbReference type="EMBL" id="TQE91727.1"/>
    </source>
</evidence>
<keyword evidence="3" id="KW-0540">Nuclease</keyword>
<dbReference type="InterPro" id="IPR050079">
    <property type="entry name" value="DEAD_box_RNA_helicase"/>
</dbReference>
<dbReference type="InterPro" id="IPR006474">
    <property type="entry name" value="Helicase_Cas3_CRISPR-ass_core"/>
</dbReference>
<evidence type="ECO:0000259" key="13">
    <source>
        <dbReference type="PROSITE" id="PS51643"/>
    </source>
</evidence>
<proteinExistence type="inferred from homology"/>
<dbReference type="Gene3D" id="1.10.3210.30">
    <property type="match status" value="1"/>
</dbReference>
<evidence type="ECO:0000256" key="3">
    <source>
        <dbReference type="ARBA" id="ARBA00022722"/>
    </source>
</evidence>
<dbReference type="RefSeq" id="WP_141601286.1">
    <property type="nucleotide sequence ID" value="NZ_JARMSB010000002.1"/>
</dbReference>
<evidence type="ECO:0000256" key="6">
    <source>
        <dbReference type="ARBA" id="ARBA00022801"/>
    </source>
</evidence>
<dbReference type="GO" id="GO:0003724">
    <property type="term" value="F:RNA helicase activity"/>
    <property type="evidence" value="ECO:0007669"/>
    <property type="project" value="TreeGrafter"/>
</dbReference>
<dbReference type="GO" id="GO:0005524">
    <property type="term" value="F:ATP binding"/>
    <property type="evidence" value="ECO:0007669"/>
    <property type="project" value="UniProtKB-KW"/>
</dbReference>
<dbReference type="SMART" id="SM00487">
    <property type="entry name" value="DEXDc"/>
    <property type="match status" value="1"/>
</dbReference>
<accession>A0A540V4N6</accession>
<dbReference type="SUPFAM" id="SSF109604">
    <property type="entry name" value="HD-domain/PDEase-like"/>
    <property type="match status" value="1"/>
</dbReference>
<dbReference type="OrthoDB" id="9810236at2"/>
<name>A0A540V4N6_9BACL</name>
<evidence type="ECO:0000256" key="8">
    <source>
        <dbReference type="ARBA" id="ARBA00022840"/>
    </source>
</evidence>
<reference evidence="14 15" key="1">
    <citation type="submission" date="2019-06" db="EMBL/GenBank/DDBJ databases">
        <title>Genome sequence of Ureibacillus terrenus.</title>
        <authorList>
            <person name="Maclea K.S."/>
            <person name="Simoes M."/>
        </authorList>
    </citation>
    <scope>NUCLEOTIDE SEQUENCE [LARGE SCALE GENOMIC DNA]</scope>
    <source>
        <strain evidence="14 15">ATCC BAA-384</strain>
    </source>
</reference>
<dbReference type="Proteomes" id="UP000315753">
    <property type="component" value="Unassembled WGS sequence"/>
</dbReference>
<keyword evidence="9" id="KW-0051">Antiviral defense</keyword>
<dbReference type="NCBIfam" id="TIGR01596">
    <property type="entry name" value="cas3_HD"/>
    <property type="match status" value="1"/>
</dbReference>
<dbReference type="GO" id="GO:0016787">
    <property type="term" value="F:hydrolase activity"/>
    <property type="evidence" value="ECO:0007669"/>
    <property type="project" value="UniProtKB-KW"/>
</dbReference>
<keyword evidence="7" id="KW-0347">Helicase</keyword>
<dbReference type="CDD" id="cd09641">
    <property type="entry name" value="Cas3''_I"/>
    <property type="match status" value="1"/>
</dbReference>
<feature type="domain" description="Helicase C-terminal" evidence="12">
    <location>
        <begin position="424"/>
        <end position="605"/>
    </location>
</feature>
<sequence length="744" mass="86684">MFERLLAKSVKGSGKAETIMEHTLNLLSEYKTLKATYPNILTESEWEILRDACYYHDIGKANTKFQNKIRDLKERIEDELKELEEVPHAYLSCAYMPIKKLREKYSKNELKCLMMAVYYHHERKEENQIASEAVIEKDLPKYIEALKKEGFDLPEPPSKNYSRYVKKPLKLQELYPFIRIKGLLNKIDHAASAHLPVELPPENLTNYLDKFMKNLNSQPNELQTYLKNHPGENLVIVASTGIGKTEGALYWIGEEKGIFTLPLKVSINAIYDRIKNEIGYTNVGLLHSDSQLEYMKRFEEEFEFSLSVLKQTKQLSMPLTVSTIDQVIDFAFLYPGFELKLSTLSYCKFVIDEIQMYSPRLVAFIIMGLKYITEMGGKFLIMTATLPPLFIHFLEKEKIPFKRPDKPFLKLNEKGQVISRHVMKIQQKDLTAEEAIDHGLKRKTLIIVNTVTKAQQLYKEFKEKGIKVQLLHSRFTKKDRFEKETSIKKLGKKTCTDSGIWITTQVVEASIDIDFDVLFTELSEATGLFQRMGRVYRGREYEGQEPNVYVYTGDFLPSGISETNKKSVVDYVAFEKSKEVLLQYDGQRISEALKMEIIEQIYSLENLGEESEYVQELKNTINQLKNLLPYEQKEKPKLRDIENVQIIPYSVYQKNEKTIVDLEEELERIKQESPNNLKRKLEIQQQLQEFTVEIPYWAYKKALNSNLFARNVSMGRFIHFPVLSYKYSAELGLIYDIDEDANFM</sequence>
<comment type="similarity">
    <text evidence="1">In the N-terminal section; belongs to the CRISPR-associated nuclease Cas3-HD family.</text>
</comment>
<dbReference type="GO" id="GO:0046872">
    <property type="term" value="F:metal ion binding"/>
    <property type="evidence" value="ECO:0007669"/>
    <property type="project" value="UniProtKB-KW"/>
</dbReference>
<protein>
    <submittedName>
        <fullName evidence="14">CRISPR-associated helicase Cas3</fullName>
    </submittedName>
</protein>
<evidence type="ECO:0000256" key="9">
    <source>
        <dbReference type="ARBA" id="ARBA00023118"/>
    </source>
</evidence>
<feature type="domain" description="HD Cas3-type" evidence="13">
    <location>
        <begin position="12"/>
        <end position="190"/>
    </location>
</feature>
<evidence type="ECO:0000256" key="10">
    <source>
        <dbReference type="ARBA" id="ARBA00038437"/>
    </source>
</evidence>
<dbReference type="InterPro" id="IPR014001">
    <property type="entry name" value="Helicase_ATP-bd"/>
</dbReference>
<dbReference type="Pfam" id="PF22590">
    <property type="entry name" value="Cas3-like_C_2"/>
    <property type="match status" value="1"/>
</dbReference>
<comment type="caution">
    <text evidence="14">The sequence shown here is derived from an EMBL/GenBank/DDBJ whole genome shotgun (WGS) entry which is preliminary data.</text>
</comment>
<evidence type="ECO:0000256" key="2">
    <source>
        <dbReference type="ARBA" id="ARBA00009046"/>
    </source>
</evidence>
<dbReference type="EMBL" id="VIGD01000003">
    <property type="protein sequence ID" value="TQE91727.1"/>
    <property type="molecule type" value="Genomic_DNA"/>
</dbReference>
<keyword evidence="15" id="KW-1185">Reference proteome</keyword>
<dbReference type="GO" id="GO:0051607">
    <property type="term" value="P:defense response to virus"/>
    <property type="evidence" value="ECO:0007669"/>
    <property type="project" value="UniProtKB-KW"/>
</dbReference>
<dbReference type="InterPro" id="IPR011545">
    <property type="entry name" value="DEAD/DEAH_box_helicase_dom"/>
</dbReference>
<dbReference type="AlphaFoldDB" id="A0A540V4N6"/>
<dbReference type="InterPro" id="IPR027417">
    <property type="entry name" value="P-loop_NTPase"/>
</dbReference>
<dbReference type="GO" id="GO:0005829">
    <property type="term" value="C:cytosol"/>
    <property type="evidence" value="ECO:0007669"/>
    <property type="project" value="TreeGrafter"/>
</dbReference>
<dbReference type="SUPFAM" id="SSF52540">
    <property type="entry name" value="P-loop containing nucleoside triphosphate hydrolases"/>
    <property type="match status" value="1"/>
</dbReference>
<evidence type="ECO:0000256" key="11">
    <source>
        <dbReference type="SAM" id="Coils"/>
    </source>
</evidence>
<dbReference type="PROSITE" id="PS51643">
    <property type="entry name" value="HD_CAS3"/>
    <property type="match status" value="1"/>
</dbReference>
<dbReference type="InterPro" id="IPR038257">
    <property type="entry name" value="CRISPR-assoc_Cas3_HD_sf"/>
</dbReference>
<dbReference type="PANTHER" id="PTHR47959:SF16">
    <property type="entry name" value="CRISPR-ASSOCIATED NUCLEASE_HELICASE CAS3-RELATED"/>
    <property type="match status" value="1"/>
</dbReference>
<dbReference type="GO" id="GO:0004518">
    <property type="term" value="F:nuclease activity"/>
    <property type="evidence" value="ECO:0007669"/>
    <property type="project" value="UniProtKB-KW"/>
</dbReference>
<dbReference type="NCBIfam" id="TIGR01587">
    <property type="entry name" value="cas3_core"/>
    <property type="match status" value="1"/>
</dbReference>
<evidence type="ECO:0000256" key="4">
    <source>
        <dbReference type="ARBA" id="ARBA00022723"/>
    </source>
</evidence>
<dbReference type="PANTHER" id="PTHR47959">
    <property type="entry name" value="ATP-DEPENDENT RNA HELICASE RHLE-RELATED"/>
    <property type="match status" value="1"/>
</dbReference>
<keyword evidence="11" id="KW-0175">Coiled coil</keyword>
<dbReference type="Pfam" id="PF00270">
    <property type="entry name" value="DEAD"/>
    <property type="match status" value="1"/>
</dbReference>
<dbReference type="InterPro" id="IPR001650">
    <property type="entry name" value="Helicase_C-like"/>
</dbReference>
<dbReference type="Gene3D" id="3.40.50.300">
    <property type="entry name" value="P-loop containing nucleotide triphosphate hydrolases"/>
    <property type="match status" value="2"/>
</dbReference>